<accession>A0A376CNA0</accession>
<dbReference type="EMBL" id="UFXQ01000001">
    <property type="protein sequence ID" value="STC69579.1"/>
    <property type="molecule type" value="Genomic_DNA"/>
</dbReference>
<dbReference type="RefSeq" id="WP_018581582.1">
    <property type="nucleotide sequence ID" value="NZ_LDYD01000005.1"/>
</dbReference>
<dbReference type="AlphaFoldDB" id="A0A376CNA0"/>
<sequence length="160" mass="18002">MDDQTRQFGRPEDDRPHQQFPQRYSEPSYGQGYEPYDEPYRPDQRSYQPEPEKKSDTGMIVLGIVAVLAVLATIVLFFMWRGAAQEANQPPPPPVTVTQTETTTEDAPLIPRDILPRDDQGNPQLPSEIPTTIPPEVSEGAQDAQEWLDGLLTDLENALQ</sequence>
<dbReference type="OrthoDB" id="9986292at2"/>
<gene>
    <name evidence="3" type="ORF">NCTC11862_01374</name>
</gene>
<keyword evidence="4" id="KW-1185">Reference proteome</keyword>
<keyword evidence="2" id="KW-0472">Membrane</keyword>
<name>A0A376CNA0_9CORY</name>
<dbReference type="Proteomes" id="UP000254467">
    <property type="component" value="Unassembled WGS sequence"/>
</dbReference>
<reference evidence="3 4" key="1">
    <citation type="submission" date="2018-06" db="EMBL/GenBank/DDBJ databases">
        <authorList>
            <consortium name="Pathogen Informatics"/>
            <person name="Doyle S."/>
        </authorList>
    </citation>
    <scope>NUCLEOTIDE SEQUENCE [LARGE SCALE GENOMIC DNA]</scope>
    <source>
        <strain evidence="3 4">NCTC11862</strain>
    </source>
</reference>
<evidence type="ECO:0000256" key="2">
    <source>
        <dbReference type="SAM" id="Phobius"/>
    </source>
</evidence>
<keyword evidence="2" id="KW-1133">Transmembrane helix</keyword>
<feature type="region of interest" description="Disordered" evidence="1">
    <location>
        <begin position="1"/>
        <end position="55"/>
    </location>
</feature>
<feature type="transmembrane region" description="Helical" evidence="2">
    <location>
        <begin position="59"/>
        <end position="80"/>
    </location>
</feature>
<evidence type="ECO:0000313" key="3">
    <source>
        <dbReference type="EMBL" id="STC69579.1"/>
    </source>
</evidence>
<evidence type="ECO:0000313" key="4">
    <source>
        <dbReference type="Proteomes" id="UP000254467"/>
    </source>
</evidence>
<feature type="compositionally biased region" description="Basic and acidic residues" evidence="1">
    <location>
        <begin position="38"/>
        <end position="55"/>
    </location>
</feature>
<evidence type="ECO:0000256" key="1">
    <source>
        <dbReference type="SAM" id="MobiDB-lite"/>
    </source>
</evidence>
<organism evidence="3 4">
    <name type="scientific">Corynebacterium pilosum</name>
    <dbReference type="NCBI Taxonomy" id="35756"/>
    <lineage>
        <taxon>Bacteria</taxon>
        <taxon>Bacillati</taxon>
        <taxon>Actinomycetota</taxon>
        <taxon>Actinomycetes</taxon>
        <taxon>Mycobacteriales</taxon>
        <taxon>Corynebacteriaceae</taxon>
        <taxon>Corynebacterium</taxon>
    </lineage>
</organism>
<proteinExistence type="predicted"/>
<feature type="region of interest" description="Disordered" evidence="1">
    <location>
        <begin position="85"/>
        <end position="160"/>
    </location>
</feature>
<protein>
    <submittedName>
        <fullName evidence="3">Uncharacterized protein</fullName>
    </submittedName>
</protein>
<keyword evidence="2" id="KW-0812">Transmembrane</keyword>
<dbReference type="STRING" id="35756.GCA_001044155_00830"/>